<accession>A0AAJ6AZH2</accession>
<sequence>MTAYATVLICAAFSQAMEPGGAALIVKDYQTLIAGLATMAALLIAAEQLKRQANRDKVDAVRHHETELVAIRNLDRAAVRIGNSIGYRSTITMDRAWWARLAQEVTGSLGPAMADVARAVEEHNAVIDPPGRPFISLWQPDDRQLRNAELAVRRACISLQGQLQTRKSAIARLVEAAA</sequence>
<dbReference type="Proteomes" id="UP001217476">
    <property type="component" value="Chromosome"/>
</dbReference>
<dbReference type="AlphaFoldDB" id="A0AAJ6AZH2"/>
<proteinExistence type="predicted"/>
<protein>
    <submittedName>
        <fullName evidence="1">Uncharacterized protein</fullName>
    </submittedName>
</protein>
<organism evidence="1 2">
    <name type="scientific">Candidatus Devosia phytovorans</name>
    <dbReference type="NCBI Taxonomy" id="3121372"/>
    <lineage>
        <taxon>Bacteria</taxon>
        <taxon>Pseudomonadati</taxon>
        <taxon>Pseudomonadota</taxon>
        <taxon>Alphaproteobacteria</taxon>
        <taxon>Hyphomicrobiales</taxon>
        <taxon>Devosiaceae</taxon>
        <taxon>Devosia</taxon>
    </lineage>
</organism>
<evidence type="ECO:0000313" key="2">
    <source>
        <dbReference type="Proteomes" id="UP001217476"/>
    </source>
</evidence>
<dbReference type="EMBL" id="CP119312">
    <property type="protein sequence ID" value="WEK04132.1"/>
    <property type="molecule type" value="Genomic_DNA"/>
</dbReference>
<gene>
    <name evidence="1" type="ORF">P0Y65_18415</name>
</gene>
<evidence type="ECO:0000313" key="1">
    <source>
        <dbReference type="EMBL" id="WEK04132.1"/>
    </source>
</evidence>
<reference evidence="1" key="1">
    <citation type="submission" date="2023-03" db="EMBL/GenBank/DDBJ databases">
        <title>Andean soil-derived lignocellulolytic bacterial consortium as a source of novel taxa and putative plastic-active enzymes.</title>
        <authorList>
            <person name="Diaz-Garcia L."/>
            <person name="Chuvochina M."/>
            <person name="Feuerriegel G."/>
            <person name="Bunk B."/>
            <person name="Sproer C."/>
            <person name="Streit W.R."/>
            <person name="Rodriguez L.M."/>
            <person name="Overmann J."/>
            <person name="Jimenez D.J."/>
        </authorList>
    </citation>
    <scope>NUCLEOTIDE SEQUENCE</scope>
    <source>
        <strain evidence="1">MAG 4196</strain>
    </source>
</reference>
<name>A0AAJ6AZH2_9HYPH</name>